<evidence type="ECO:0000313" key="6">
    <source>
        <dbReference type="Proteomes" id="UP000050490"/>
    </source>
</evidence>
<dbReference type="EMBL" id="RBPV01000312">
    <property type="protein sequence ID" value="RMO55498.1"/>
    <property type="molecule type" value="Genomic_DNA"/>
</dbReference>
<gene>
    <name evidence="3" type="ORF">ALO70_02422</name>
    <name evidence="5" type="ORF">ALQ39_03497</name>
    <name evidence="4" type="ORF">ALQ86_02466</name>
    <name evidence="2" type="ORF">PSE10A_22910</name>
</gene>
<proteinExistence type="predicted"/>
<reference evidence="3 6" key="1">
    <citation type="submission" date="2015-09" db="EMBL/GenBank/DDBJ databases">
        <title>Genome announcement of multiple Pseudomonas syringae strains.</title>
        <authorList>
            <person name="Thakur S."/>
            <person name="Wang P.W."/>
            <person name="Gong Y."/>
            <person name="Weir B.S."/>
            <person name="Guttman D.S."/>
        </authorList>
    </citation>
    <scope>NUCLEOTIDE SEQUENCE [LARGE SCALE GENOMIC DNA]</scope>
    <source>
        <strain evidence="3 6">ICMP4455</strain>
    </source>
</reference>
<sequence length="153" mass="17945">MTTQSLKTPKTDQQLLRERAKQFVFDYPDLHDLAYSVVSKIMLQHTQKVFNPDKVYWHRFGSASSSPRTFTGWQHSGKPLQSMTLIELLMQNFNAHDEEASDELSLYGGFYTDGPDHEVFDERNEVPMLPQTLLAEMWTLDFSSLYTRRMERF</sequence>
<dbReference type="AlphaFoldDB" id="A0A0N8RFK1"/>
<evidence type="ECO:0000313" key="5">
    <source>
        <dbReference type="EMBL" id="RMO55498.1"/>
    </source>
</evidence>
<evidence type="ECO:0000313" key="3">
    <source>
        <dbReference type="EMBL" id="KPX23415.1"/>
    </source>
</evidence>
<dbReference type="PATRIC" id="fig|129137.4.peg.3501"/>
<evidence type="ECO:0000313" key="4">
    <source>
        <dbReference type="EMBL" id="RML97411.1"/>
    </source>
</evidence>
<dbReference type="InterPro" id="IPR046673">
    <property type="entry name" value="ToxA_N"/>
</dbReference>
<protein>
    <recommendedName>
        <fullName evidence="1">Dermonecrotic toxin N-terminal domain-containing protein</fullName>
    </recommendedName>
</protein>
<name>A0A0N8RFK1_PSEA0</name>
<evidence type="ECO:0000313" key="2">
    <source>
        <dbReference type="EMBL" id="GFZ59780.1"/>
    </source>
</evidence>
<dbReference type="Proteomes" id="UP000272627">
    <property type="component" value="Unassembled WGS sequence"/>
</dbReference>
<dbReference type="Pfam" id="PF20178">
    <property type="entry name" value="ToxA_N"/>
    <property type="match status" value="1"/>
</dbReference>
<dbReference type="EMBL" id="BMZW01000011">
    <property type="protein sequence ID" value="GFZ59780.1"/>
    <property type="molecule type" value="Genomic_DNA"/>
</dbReference>
<dbReference type="EMBL" id="RBOA01000355">
    <property type="protein sequence ID" value="RML97411.1"/>
    <property type="molecule type" value="Genomic_DNA"/>
</dbReference>
<reference evidence="2" key="3">
    <citation type="submission" date="2020-09" db="EMBL/GenBank/DDBJ databases">
        <title>Pseudomonas syringae pv. eriobotryae genome sequence causing loquat canker disease.</title>
        <authorList>
            <person name="Fukuda S."/>
            <person name="Tashiro H."/>
            <person name="Nagano Y."/>
        </authorList>
    </citation>
    <scope>NUCLEOTIDE SEQUENCE</scope>
    <source>
        <strain evidence="2">AM001</strain>
    </source>
</reference>
<dbReference type="Proteomes" id="UP000630864">
    <property type="component" value="Unassembled WGS sequence"/>
</dbReference>
<evidence type="ECO:0000313" key="7">
    <source>
        <dbReference type="Proteomes" id="UP000272627"/>
    </source>
</evidence>
<accession>A0A0N8RFK1</accession>
<reference evidence="7 8" key="2">
    <citation type="submission" date="2018-08" db="EMBL/GenBank/DDBJ databases">
        <title>Recombination of ecologically and evolutionarily significant loci maintains genetic cohesion in the Pseudomonas syringae species complex.</title>
        <authorList>
            <person name="Dillon M."/>
            <person name="Thakur S."/>
            <person name="Almeida R.N.D."/>
            <person name="Weir B.S."/>
            <person name="Guttman D.S."/>
        </authorList>
    </citation>
    <scope>NUCLEOTIDE SEQUENCE [LARGE SCALE GENOMIC DNA]</scope>
    <source>
        <strain evidence="5 8">ICMP 4316</strain>
        <strain evidence="4 7">ICMP 8636</strain>
    </source>
</reference>
<dbReference type="Proteomes" id="UP000050490">
    <property type="component" value="Unassembled WGS sequence"/>
</dbReference>
<dbReference type="EMBL" id="LJQI01000340">
    <property type="protein sequence ID" value="KPX23415.1"/>
    <property type="molecule type" value="Genomic_DNA"/>
</dbReference>
<evidence type="ECO:0000313" key="8">
    <source>
        <dbReference type="Proteomes" id="UP000275613"/>
    </source>
</evidence>
<comment type="caution">
    <text evidence="3">The sequence shown here is derived from an EMBL/GenBank/DDBJ whole genome shotgun (WGS) entry which is preliminary data.</text>
</comment>
<feature type="domain" description="Dermonecrotic toxin N-terminal" evidence="1">
    <location>
        <begin position="26"/>
        <end position="153"/>
    </location>
</feature>
<evidence type="ECO:0000259" key="1">
    <source>
        <dbReference type="Pfam" id="PF20178"/>
    </source>
</evidence>
<organism evidence="3 6">
    <name type="scientific">Pseudomonas amygdali pv. eriobotryae</name>
    <dbReference type="NCBI Taxonomy" id="129137"/>
    <lineage>
        <taxon>Bacteria</taxon>
        <taxon>Pseudomonadati</taxon>
        <taxon>Pseudomonadota</taxon>
        <taxon>Gammaproteobacteria</taxon>
        <taxon>Pseudomonadales</taxon>
        <taxon>Pseudomonadaceae</taxon>
        <taxon>Pseudomonas</taxon>
        <taxon>Pseudomonas amygdali</taxon>
    </lineage>
</organism>
<dbReference type="Proteomes" id="UP000275613">
    <property type="component" value="Unassembled WGS sequence"/>
</dbReference>